<proteinExistence type="predicted"/>
<evidence type="ECO:0000313" key="3">
    <source>
        <dbReference type="WBParaSite" id="sdigi.contig100.g4337.t1"/>
    </source>
</evidence>
<protein>
    <submittedName>
        <fullName evidence="3">PDZ domain-containing protein</fullName>
    </submittedName>
</protein>
<feature type="region of interest" description="Disordered" evidence="1">
    <location>
        <begin position="318"/>
        <end position="355"/>
    </location>
</feature>
<evidence type="ECO:0000313" key="2">
    <source>
        <dbReference type="Proteomes" id="UP000887581"/>
    </source>
</evidence>
<sequence length="355" mass="39627">MLNFLARSNIKSLRTEAGGSPQKKEELGFGDNFPQELLEKHNFQYCCQLGQTPGIKVSRSMIVTHVQSTDHDRFDFGDWIYSLNNIKLKSVKLPMSFFQLQFEVYRTVKTKLIENVQQSSLIPPAVEIQMGYQYLLGCLTLYPGSSLGINIKTCNYKVYVVSTDNSFKSLGVRTFVIGDAILAVDGQPKTTCADVSHAIKEALGRKGYVTTVIERPSSMATAYLVQELILAEKATAIDPRMPEDVVAICDAEVKRMTTSSDNVPNESIFIEHRDAGTREKKQVEIAFKSQEMFIGMDPINPALLQKVSEMGVEQLLGYRKEKHGRKSKKKPKHFSAVSSNPLKSIGSTSKALNKE</sequence>
<dbReference type="WBParaSite" id="sdigi.contig100.g4337.t1">
    <property type="protein sequence ID" value="sdigi.contig100.g4337.t1"/>
    <property type="gene ID" value="sdigi.contig100.g4337"/>
</dbReference>
<evidence type="ECO:0000256" key="1">
    <source>
        <dbReference type="SAM" id="MobiDB-lite"/>
    </source>
</evidence>
<dbReference type="SUPFAM" id="SSF50156">
    <property type="entry name" value="PDZ domain-like"/>
    <property type="match status" value="1"/>
</dbReference>
<feature type="compositionally biased region" description="Basic residues" evidence="1">
    <location>
        <begin position="320"/>
        <end position="333"/>
    </location>
</feature>
<dbReference type="Proteomes" id="UP000887581">
    <property type="component" value="Unplaced"/>
</dbReference>
<dbReference type="PANTHER" id="PTHR31327">
    <property type="entry name" value="SPERM MEIOSIS PDZ DOMAIN CONTAINING PROTEINS-RELATED"/>
    <property type="match status" value="1"/>
</dbReference>
<reference evidence="3" key="1">
    <citation type="submission" date="2022-11" db="UniProtKB">
        <authorList>
            <consortium name="WormBaseParasite"/>
        </authorList>
    </citation>
    <scope>IDENTIFICATION</scope>
</reference>
<dbReference type="PANTHER" id="PTHR31327:SF7">
    <property type="entry name" value="PDZ DOMAIN-CONTAINING PROTEIN"/>
    <property type="match status" value="1"/>
</dbReference>
<dbReference type="InterPro" id="IPR036034">
    <property type="entry name" value="PDZ_sf"/>
</dbReference>
<accession>A0A915PIW5</accession>
<keyword evidence="2" id="KW-1185">Reference proteome</keyword>
<dbReference type="AlphaFoldDB" id="A0A915PIW5"/>
<name>A0A915PIW5_9BILA</name>
<organism evidence="2 3">
    <name type="scientific">Setaria digitata</name>
    <dbReference type="NCBI Taxonomy" id="48799"/>
    <lineage>
        <taxon>Eukaryota</taxon>
        <taxon>Metazoa</taxon>
        <taxon>Ecdysozoa</taxon>
        <taxon>Nematoda</taxon>
        <taxon>Chromadorea</taxon>
        <taxon>Rhabditida</taxon>
        <taxon>Spirurina</taxon>
        <taxon>Spiruromorpha</taxon>
        <taxon>Filarioidea</taxon>
        <taxon>Setariidae</taxon>
        <taxon>Setaria</taxon>
    </lineage>
</organism>
<dbReference type="InterPro" id="IPR040264">
    <property type="entry name" value="T15H9.4-like"/>
</dbReference>
<feature type="compositionally biased region" description="Polar residues" evidence="1">
    <location>
        <begin position="336"/>
        <end position="355"/>
    </location>
</feature>